<name>A0A8H3HXL7_9AGAM</name>
<sequence>MEVAVRRGFEPIVTPDVVRRDVAERCGFISRDDEAKGGEDTEVKTLEQMYGIYSKHENGQGTLVLTGPSEIPLAAMHAQALYNPQALPLRTVALGHAFRAEVGARGKGNRGLYRVHQFTEVELFSVTTGESLKRTDALLAKTDKASDQEL</sequence>
<evidence type="ECO:0000256" key="2">
    <source>
        <dbReference type="ARBA" id="ARBA00022598"/>
    </source>
</evidence>
<dbReference type="GO" id="GO:0004828">
    <property type="term" value="F:serine-tRNA ligase activity"/>
    <property type="evidence" value="ECO:0007669"/>
    <property type="project" value="UniProtKB-EC"/>
</dbReference>
<evidence type="ECO:0000256" key="6">
    <source>
        <dbReference type="ARBA" id="ARBA00031113"/>
    </source>
</evidence>
<evidence type="ECO:0000256" key="7">
    <source>
        <dbReference type="ARBA" id="ARBA00034892"/>
    </source>
</evidence>
<dbReference type="EC" id="6.1.1.11" evidence="1"/>
<keyword evidence="4" id="KW-0067">ATP-binding</keyword>
<proteinExistence type="predicted"/>
<keyword evidence="5" id="KW-0030">Aminoacyl-tRNA synthetase</keyword>
<dbReference type="Pfam" id="PF00587">
    <property type="entry name" value="tRNA-synt_2b"/>
    <property type="match status" value="1"/>
</dbReference>
<dbReference type="InterPro" id="IPR002314">
    <property type="entry name" value="aa-tRNA-synt_IIb"/>
</dbReference>
<dbReference type="Gene3D" id="3.30.930.10">
    <property type="entry name" value="Bira Bifunctional Protein, Domain 2"/>
    <property type="match status" value="1"/>
</dbReference>
<evidence type="ECO:0000256" key="1">
    <source>
        <dbReference type="ARBA" id="ARBA00012840"/>
    </source>
</evidence>
<reference evidence="9" key="1">
    <citation type="submission" date="2021-01" db="EMBL/GenBank/DDBJ databases">
        <authorList>
            <person name="Kaushik A."/>
        </authorList>
    </citation>
    <scope>NUCLEOTIDE SEQUENCE</scope>
    <source>
        <strain evidence="9">AG5</strain>
    </source>
</reference>
<dbReference type="GO" id="GO:0006434">
    <property type="term" value="P:seryl-tRNA aminoacylation"/>
    <property type="evidence" value="ECO:0007669"/>
    <property type="project" value="InterPro"/>
</dbReference>
<gene>
    <name evidence="9" type="ORF">RDB_LOCUS127452</name>
</gene>
<protein>
    <recommendedName>
        <fullName evidence="1">serine--tRNA ligase</fullName>
        <ecNumber evidence="1">6.1.1.11</ecNumber>
    </recommendedName>
    <alternativeName>
        <fullName evidence="6">Seryl-tRNA synthetase</fullName>
    </alternativeName>
    <alternativeName>
        <fullName evidence="7">Seryl-tRNA(Ser) synthetase</fullName>
    </alternativeName>
</protein>
<dbReference type="Proteomes" id="UP000663827">
    <property type="component" value="Unassembled WGS sequence"/>
</dbReference>
<dbReference type="InterPro" id="IPR006195">
    <property type="entry name" value="aa-tRNA-synth_II"/>
</dbReference>
<evidence type="ECO:0000256" key="4">
    <source>
        <dbReference type="ARBA" id="ARBA00022840"/>
    </source>
</evidence>
<accession>A0A8H3HXL7</accession>
<dbReference type="EMBL" id="CAJNJQ010003042">
    <property type="protein sequence ID" value="CAE7190774.1"/>
    <property type="molecule type" value="Genomic_DNA"/>
</dbReference>
<dbReference type="InterPro" id="IPR002317">
    <property type="entry name" value="Ser-tRNA-ligase_type_1"/>
</dbReference>
<feature type="domain" description="Aminoacyl-transfer RNA synthetases class-II family profile" evidence="8">
    <location>
        <begin position="1"/>
        <end position="130"/>
    </location>
</feature>
<evidence type="ECO:0000256" key="5">
    <source>
        <dbReference type="ARBA" id="ARBA00023146"/>
    </source>
</evidence>
<dbReference type="SUPFAM" id="SSF55681">
    <property type="entry name" value="Class II aaRS and biotin synthetases"/>
    <property type="match status" value="1"/>
</dbReference>
<evidence type="ECO:0000313" key="10">
    <source>
        <dbReference type="Proteomes" id="UP000663827"/>
    </source>
</evidence>
<dbReference type="PRINTS" id="PR00981">
    <property type="entry name" value="TRNASYNTHSER"/>
</dbReference>
<dbReference type="PROSITE" id="PS50862">
    <property type="entry name" value="AA_TRNA_LIGASE_II"/>
    <property type="match status" value="1"/>
</dbReference>
<evidence type="ECO:0000259" key="8">
    <source>
        <dbReference type="PROSITE" id="PS50862"/>
    </source>
</evidence>
<dbReference type="InterPro" id="IPR045864">
    <property type="entry name" value="aa-tRNA-synth_II/BPL/LPL"/>
</dbReference>
<keyword evidence="2" id="KW-0436">Ligase</keyword>
<evidence type="ECO:0000256" key="3">
    <source>
        <dbReference type="ARBA" id="ARBA00022741"/>
    </source>
</evidence>
<keyword evidence="3" id="KW-0547">Nucleotide-binding</keyword>
<dbReference type="PANTHER" id="PTHR11778">
    <property type="entry name" value="SERYL-TRNA SYNTHETASE"/>
    <property type="match status" value="1"/>
</dbReference>
<dbReference type="AlphaFoldDB" id="A0A8H3HXL7"/>
<evidence type="ECO:0000313" key="9">
    <source>
        <dbReference type="EMBL" id="CAE7190774.1"/>
    </source>
</evidence>
<comment type="caution">
    <text evidence="9">The sequence shown here is derived from an EMBL/GenBank/DDBJ whole genome shotgun (WGS) entry which is preliminary data.</text>
</comment>
<dbReference type="GO" id="GO:0005524">
    <property type="term" value="F:ATP binding"/>
    <property type="evidence" value="ECO:0007669"/>
    <property type="project" value="UniProtKB-KW"/>
</dbReference>
<organism evidence="9 10">
    <name type="scientific">Rhizoctonia solani</name>
    <dbReference type="NCBI Taxonomy" id="456999"/>
    <lineage>
        <taxon>Eukaryota</taxon>
        <taxon>Fungi</taxon>
        <taxon>Dikarya</taxon>
        <taxon>Basidiomycota</taxon>
        <taxon>Agaricomycotina</taxon>
        <taxon>Agaricomycetes</taxon>
        <taxon>Cantharellales</taxon>
        <taxon>Ceratobasidiaceae</taxon>
        <taxon>Rhizoctonia</taxon>
    </lineage>
</organism>